<organism evidence="7 8">
    <name type="scientific">Salix koriyanagi</name>
    <dbReference type="NCBI Taxonomy" id="2511006"/>
    <lineage>
        <taxon>Eukaryota</taxon>
        <taxon>Viridiplantae</taxon>
        <taxon>Streptophyta</taxon>
        <taxon>Embryophyta</taxon>
        <taxon>Tracheophyta</taxon>
        <taxon>Spermatophyta</taxon>
        <taxon>Magnoliopsida</taxon>
        <taxon>eudicotyledons</taxon>
        <taxon>Gunneridae</taxon>
        <taxon>Pentapetalae</taxon>
        <taxon>rosids</taxon>
        <taxon>fabids</taxon>
        <taxon>Malpighiales</taxon>
        <taxon>Salicaceae</taxon>
        <taxon>Saliceae</taxon>
        <taxon>Salix</taxon>
    </lineage>
</organism>
<dbReference type="Proteomes" id="UP001151752">
    <property type="component" value="Chromosome 10"/>
</dbReference>
<accession>A0A9Q1AHV3</accession>
<dbReference type="EMBL" id="JAPFFM010000002">
    <property type="protein sequence ID" value="KAJ6771824.1"/>
    <property type="molecule type" value="Genomic_DNA"/>
</dbReference>
<dbReference type="SMART" id="SM00054">
    <property type="entry name" value="EFh"/>
    <property type="match status" value="4"/>
</dbReference>
<feature type="domain" description="EF-hand" evidence="6">
    <location>
        <begin position="197"/>
        <end position="232"/>
    </location>
</feature>
<dbReference type="AlphaFoldDB" id="A0A9Q1AHV3"/>
<dbReference type="PANTHER" id="PTHR10891">
    <property type="entry name" value="EF-HAND CALCIUM-BINDING DOMAIN CONTAINING PROTEIN"/>
    <property type="match status" value="1"/>
</dbReference>
<dbReference type="CDD" id="cd00051">
    <property type="entry name" value="EFh"/>
    <property type="match status" value="2"/>
</dbReference>
<keyword evidence="8" id="KW-1185">Reference proteome</keyword>
<comment type="caution">
    <text evidence="7">The sequence shown here is derived from an EMBL/GenBank/DDBJ whole genome shotgun (WGS) entry which is preliminary data.</text>
</comment>
<keyword evidence="2" id="KW-0677">Repeat</keyword>
<dbReference type="InterPro" id="IPR002048">
    <property type="entry name" value="EF_hand_dom"/>
</dbReference>
<evidence type="ECO:0000313" key="7">
    <source>
        <dbReference type="EMBL" id="KAJ6771824.1"/>
    </source>
</evidence>
<evidence type="ECO:0000256" key="1">
    <source>
        <dbReference type="ARBA" id="ARBA00022723"/>
    </source>
</evidence>
<dbReference type="InterPro" id="IPR039647">
    <property type="entry name" value="EF_hand_pair_protein_CML-like"/>
</dbReference>
<reference evidence="7" key="1">
    <citation type="submission" date="2022-11" db="EMBL/GenBank/DDBJ databases">
        <authorList>
            <person name="Hyden B.L."/>
            <person name="Feng K."/>
            <person name="Yates T."/>
            <person name="Jawdy S."/>
            <person name="Smart L.B."/>
            <person name="Muchero W."/>
        </authorList>
    </citation>
    <scope>NUCLEOTIDE SEQUENCE</scope>
    <source>
        <tissue evidence="7">Shoot tip</tissue>
    </source>
</reference>
<dbReference type="FunFam" id="1.10.238.10:FF:000001">
    <property type="entry name" value="Calmodulin 1"/>
    <property type="match status" value="1"/>
</dbReference>
<name>A0A9Q1AHV3_9ROSI</name>
<gene>
    <name evidence="7" type="ORF">OIU74_018130</name>
</gene>
<evidence type="ECO:0000256" key="4">
    <source>
        <dbReference type="SAM" id="MobiDB-lite"/>
    </source>
</evidence>
<dbReference type="Gene3D" id="1.10.238.10">
    <property type="entry name" value="EF-hand"/>
    <property type="match status" value="2"/>
</dbReference>
<dbReference type="PROSITE" id="PS00018">
    <property type="entry name" value="EF_HAND_1"/>
    <property type="match status" value="4"/>
</dbReference>
<dbReference type="PROSITE" id="PS50222">
    <property type="entry name" value="EF_HAND_2"/>
    <property type="match status" value="4"/>
</dbReference>
<feature type="domain" description="EF-hand" evidence="6">
    <location>
        <begin position="88"/>
        <end position="123"/>
    </location>
</feature>
<keyword evidence="1" id="KW-0479">Metal-binding</keyword>
<sequence length="243" mass="26753">MVVTTDLKRSISFQMPKNIINIFSLSFLSPLFSFLFFNNKSKKTQMGFKALFSRKKKKSRKPDSSVDSPPAIVASMNDSKSPSIRLRPQAAELEHVFKKFDVNGDGKISSAELGSIMANLGHQATEDELQTMITEFDADGDGFIDLQEFVALNTQGLDTNEIMENLKDAFSVYDVDGNGSISAEELHKVMASLGEPCSMAECRKIISGVDSDGDGMIDFEEFKVMMMTGARWDSTDALKGIGD</sequence>
<dbReference type="SUPFAM" id="SSF47473">
    <property type="entry name" value="EF-hand"/>
    <property type="match status" value="1"/>
</dbReference>
<keyword evidence="5" id="KW-1133">Transmembrane helix</keyword>
<dbReference type="InterPro" id="IPR011992">
    <property type="entry name" value="EF-hand-dom_pair"/>
</dbReference>
<dbReference type="Pfam" id="PF13499">
    <property type="entry name" value="EF-hand_7"/>
    <property type="match status" value="2"/>
</dbReference>
<evidence type="ECO:0000256" key="3">
    <source>
        <dbReference type="ARBA" id="ARBA00022837"/>
    </source>
</evidence>
<keyword evidence="5" id="KW-0812">Transmembrane</keyword>
<dbReference type="GO" id="GO:0005509">
    <property type="term" value="F:calcium ion binding"/>
    <property type="evidence" value="ECO:0007669"/>
    <property type="project" value="InterPro"/>
</dbReference>
<evidence type="ECO:0000256" key="2">
    <source>
        <dbReference type="ARBA" id="ARBA00022737"/>
    </source>
</evidence>
<proteinExistence type="predicted"/>
<keyword evidence="5" id="KW-0472">Membrane</keyword>
<keyword evidence="3" id="KW-0106">Calcium</keyword>
<protein>
    <submittedName>
        <fullName evidence="7">CALCIUM BINDING PROTEIN</fullName>
    </submittedName>
</protein>
<evidence type="ECO:0000313" key="8">
    <source>
        <dbReference type="Proteomes" id="UP001151752"/>
    </source>
</evidence>
<feature type="domain" description="EF-hand" evidence="6">
    <location>
        <begin position="124"/>
        <end position="159"/>
    </location>
</feature>
<feature type="transmembrane region" description="Helical" evidence="5">
    <location>
        <begin position="19"/>
        <end position="37"/>
    </location>
</feature>
<feature type="domain" description="EF-hand" evidence="6">
    <location>
        <begin position="161"/>
        <end position="196"/>
    </location>
</feature>
<reference evidence="7" key="2">
    <citation type="journal article" date="2023" name="Int. J. Mol. Sci.">
        <title>De Novo Assembly and Annotation of 11 Diverse Shrub Willow (Salix) Genomes Reveals Novel Gene Organization in Sex-Linked Regions.</title>
        <authorList>
            <person name="Hyden B."/>
            <person name="Feng K."/>
            <person name="Yates T.B."/>
            <person name="Jawdy S."/>
            <person name="Cereghino C."/>
            <person name="Smart L.B."/>
            <person name="Muchero W."/>
        </authorList>
    </citation>
    <scope>NUCLEOTIDE SEQUENCE</scope>
    <source>
        <tissue evidence="7">Shoot tip</tissue>
    </source>
</reference>
<evidence type="ECO:0000259" key="6">
    <source>
        <dbReference type="PROSITE" id="PS50222"/>
    </source>
</evidence>
<evidence type="ECO:0000256" key="5">
    <source>
        <dbReference type="SAM" id="Phobius"/>
    </source>
</evidence>
<dbReference type="InterPro" id="IPR018247">
    <property type="entry name" value="EF_Hand_1_Ca_BS"/>
</dbReference>
<feature type="region of interest" description="Disordered" evidence="4">
    <location>
        <begin position="59"/>
        <end position="83"/>
    </location>
</feature>